<protein>
    <submittedName>
        <fullName evidence="1">3774_t:CDS:1</fullName>
    </submittedName>
</protein>
<keyword evidence="2" id="KW-1185">Reference proteome</keyword>
<dbReference type="SUPFAM" id="SSF53098">
    <property type="entry name" value="Ribonuclease H-like"/>
    <property type="match status" value="1"/>
</dbReference>
<proteinExistence type="predicted"/>
<dbReference type="Proteomes" id="UP000789831">
    <property type="component" value="Unassembled WGS sequence"/>
</dbReference>
<sequence length="89" mass="10426">MSTNYRSTNRRTASTPISVKPTIVDKFMERVQLDIHRPRQWAEALTDNKAIDVARFLFKIFTQFGPPEFLQSNNKKEFVAAILHEFQQL</sequence>
<dbReference type="AlphaFoldDB" id="A0A9N9GCT6"/>
<gene>
    <name evidence="1" type="ORF">AGERDE_LOCUS8705</name>
</gene>
<comment type="caution">
    <text evidence="1">The sequence shown here is derived from an EMBL/GenBank/DDBJ whole genome shotgun (WGS) entry which is preliminary data.</text>
</comment>
<accession>A0A9N9GCT6</accession>
<organism evidence="1 2">
    <name type="scientific">Ambispora gerdemannii</name>
    <dbReference type="NCBI Taxonomy" id="144530"/>
    <lineage>
        <taxon>Eukaryota</taxon>
        <taxon>Fungi</taxon>
        <taxon>Fungi incertae sedis</taxon>
        <taxon>Mucoromycota</taxon>
        <taxon>Glomeromycotina</taxon>
        <taxon>Glomeromycetes</taxon>
        <taxon>Archaeosporales</taxon>
        <taxon>Ambisporaceae</taxon>
        <taxon>Ambispora</taxon>
    </lineage>
</organism>
<dbReference type="EMBL" id="CAJVPL010001935">
    <property type="protein sequence ID" value="CAG8593087.1"/>
    <property type="molecule type" value="Genomic_DNA"/>
</dbReference>
<evidence type="ECO:0000313" key="2">
    <source>
        <dbReference type="Proteomes" id="UP000789831"/>
    </source>
</evidence>
<dbReference type="OrthoDB" id="2499658at2759"/>
<dbReference type="GO" id="GO:0003676">
    <property type="term" value="F:nucleic acid binding"/>
    <property type="evidence" value="ECO:0007669"/>
    <property type="project" value="InterPro"/>
</dbReference>
<evidence type="ECO:0000313" key="1">
    <source>
        <dbReference type="EMBL" id="CAG8593087.1"/>
    </source>
</evidence>
<name>A0A9N9GCT6_9GLOM</name>
<dbReference type="Gene3D" id="3.30.420.10">
    <property type="entry name" value="Ribonuclease H-like superfamily/Ribonuclease H"/>
    <property type="match status" value="1"/>
</dbReference>
<reference evidence="1" key="1">
    <citation type="submission" date="2021-06" db="EMBL/GenBank/DDBJ databases">
        <authorList>
            <person name="Kallberg Y."/>
            <person name="Tangrot J."/>
            <person name="Rosling A."/>
        </authorList>
    </citation>
    <scope>NUCLEOTIDE SEQUENCE</scope>
    <source>
        <strain evidence="1">MT106</strain>
    </source>
</reference>
<dbReference type="InterPro" id="IPR012337">
    <property type="entry name" value="RNaseH-like_sf"/>
</dbReference>
<dbReference type="InterPro" id="IPR036397">
    <property type="entry name" value="RNaseH_sf"/>
</dbReference>